<dbReference type="EMBL" id="CP060633">
    <property type="protein sequence ID" value="QNM02597.1"/>
    <property type="molecule type" value="Genomic_DNA"/>
</dbReference>
<dbReference type="Gene3D" id="1.10.260.40">
    <property type="entry name" value="lambda repressor-like DNA-binding domains"/>
    <property type="match status" value="1"/>
</dbReference>
<dbReference type="SMART" id="SM00530">
    <property type="entry name" value="HTH_XRE"/>
    <property type="match status" value="1"/>
</dbReference>
<reference evidence="2 3" key="1">
    <citation type="submission" date="2020-08" db="EMBL/GenBank/DDBJ databases">
        <authorList>
            <person name="Liu C."/>
            <person name="Sun Q."/>
        </authorList>
    </citation>
    <scope>NUCLEOTIDE SEQUENCE [LARGE SCALE GENOMIC DNA]</scope>
    <source>
        <strain evidence="2 3">NSJ-8</strain>
    </source>
</reference>
<dbReference type="GO" id="GO:0003677">
    <property type="term" value="F:DNA binding"/>
    <property type="evidence" value="ECO:0007669"/>
    <property type="project" value="InterPro"/>
</dbReference>
<proteinExistence type="predicted"/>
<dbReference type="AlphaFoldDB" id="A0A7G9FVL5"/>
<dbReference type="Proteomes" id="UP000515981">
    <property type="component" value="Chromosome"/>
</dbReference>
<gene>
    <name evidence="2" type="ORF">H9Q77_16485</name>
</gene>
<dbReference type="KEGG" id="ssun:H9Q77_16485"/>
<sequence>MKTWNDYKEYVRTVDPEIGKDIDEVENISSIVSAMVEQRTSLGLSQRELAAMCGIPQSSVARIESCKTTPNLGTLLNIFQHLGLQLTVRPTKPTV</sequence>
<dbReference type="InterPro" id="IPR010982">
    <property type="entry name" value="Lambda_DNA-bd_dom_sf"/>
</dbReference>
<evidence type="ECO:0000313" key="3">
    <source>
        <dbReference type="Proteomes" id="UP000515981"/>
    </source>
</evidence>
<dbReference type="PROSITE" id="PS50943">
    <property type="entry name" value="HTH_CROC1"/>
    <property type="match status" value="1"/>
</dbReference>
<evidence type="ECO:0000259" key="1">
    <source>
        <dbReference type="PROSITE" id="PS50943"/>
    </source>
</evidence>
<name>A0A7G9FVL5_9FIRM</name>
<keyword evidence="3" id="KW-1185">Reference proteome</keyword>
<protein>
    <submittedName>
        <fullName evidence="2">Helix-turn-helix transcriptional regulator</fullName>
    </submittedName>
</protein>
<dbReference type="Pfam" id="PF01381">
    <property type="entry name" value="HTH_3"/>
    <property type="match status" value="1"/>
</dbReference>
<dbReference type="CDD" id="cd00093">
    <property type="entry name" value="HTH_XRE"/>
    <property type="match status" value="1"/>
</dbReference>
<dbReference type="InterPro" id="IPR001387">
    <property type="entry name" value="Cro/C1-type_HTH"/>
</dbReference>
<organism evidence="2 3">
    <name type="scientific">Simiaoa sunii</name>
    <dbReference type="NCBI Taxonomy" id="2763672"/>
    <lineage>
        <taxon>Bacteria</taxon>
        <taxon>Bacillati</taxon>
        <taxon>Bacillota</taxon>
        <taxon>Clostridia</taxon>
        <taxon>Lachnospirales</taxon>
        <taxon>Lachnospiraceae</taxon>
        <taxon>Simiaoa</taxon>
    </lineage>
</organism>
<dbReference type="SUPFAM" id="SSF47413">
    <property type="entry name" value="lambda repressor-like DNA-binding domains"/>
    <property type="match status" value="1"/>
</dbReference>
<accession>A0A7G9FVL5</accession>
<feature type="domain" description="HTH cro/C1-type" evidence="1">
    <location>
        <begin position="35"/>
        <end position="89"/>
    </location>
</feature>
<dbReference type="RefSeq" id="WP_118546989.1">
    <property type="nucleotide sequence ID" value="NZ_CP060633.1"/>
</dbReference>
<evidence type="ECO:0000313" key="2">
    <source>
        <dbReference type="EMBL" id="QNM02597.1"/>
    </source>
</evidence>